<protein>
    <submittedName>
        <fullName evidence="1">Uncharacterized protein</fullName>
    </submittedName>
</protein>
<gene>
    <name evidence="1" type="ORF">SDC9_208485</name>
</gene>
<sequence>MGVGSDLIAIAENKAGAAENEGGALGFLISTDGDD</sequence>
<dbReference type="EMBL" id="VSSQ01136441">
    <property type="protein sequence ID" value="MPN60753.1"/>
    <property type="molecule type" value="Genomic_DNA"/>
</dbReference>
<proteinExistence type="predicted"/>
<reference evidence="1" key="1">
    <citation type="submission" date="2019-08" db="EMBL/GenBank/DDBJ databases">
        <authorList>
            <person name="Kucharzyk K."/>
            <person name="Murdoch R.W."/>
            <person name="Higgins S."/>
            <person name="Loffler F."/>
        </authorList>
    </citation>
    <scope>NUCLEOTIDE SEQUENCE</scope>
</reference>
<name>A0A645JMA8_9ZZZZ</name>
<organism evidence="1">
    <name type="scientific">bioreactor metagenome</name>
    <dbReference type="NCBI Taxonomy" id="1076179"/>
    <lineage>
        <taxon>unclassified sequences</taxon>
        <taxon>metagenomes</taxon>
        <taxon>ecological metagenomes</taxon>
    </lineage>
</organism>
<comment type="caution">
    <text evidence="1">The sequence shown here is derived from an EMBL/GenBank/DDBJ whole genome shotgun (WGS) entry which is preliminary data.</text>
</comment>
<dbReference type="AlphaFoldDB" id="A0A645JMA8"/>
<evidence type="ECO:0000313" key="1">
    <source>
        <dbReference type="EMBL" id="MPN60753.1"/>
    </source>
</evidence>
<accession>A0A645JMA8</accession>